<dbReference type="GO" id="GO:0005634">
    <property type="term" value="C:nucleus"/>
    <property type="evidence" value="ECO:0007669"/>
    <property type="project" value="UniProtKB-SubCell"/>
</dbReference>
<evidence type="ECO:0000313" key="10">
    <source>
        <dbReference type="Proteomes" id="UP000236621"/>
    </source>
</evidence>
<feature type="non-terminal residue" evidence="9">
    <location>
        <position position="1"/>
    </location>
</feature>
<dbReference type="GO" id="GO:0000981">
    <property type="term" value="F:DNA-binding transcription factor activity, RNA polymerase II-specific"/>
    <property type="evidence" value="ECO:0007669"/>
    <property type="project" value="InterPro"/>
</dbReference>
<dbReference type="GO" id="GO:0000976">
    <property type="term" value="F:transcription cis-regulatory region binding"/>
    <property type="evidence" value="ECO:0007669"/>
    <property type="project" value="TreeGrafter"/>
</dbReference>
<feature type="compositionally biased region" description="Low complexity" evidence="7">
    <location>
        <begin position="268"/>
        <end position="282"/>
    </location>
</feature>
<keyword evidence="10" id="KW-1185">Reference proteome</keyword>
<dbReference type="EMBL" id="NRSZ01001054">
    <property type="protein sequence ID" value="PNY23714.1"/>
    <property type="molecule type" value="Genomic_DNA"/>
</dbReference>
<dbReference type="AlphaFoldDB" id="A0A2K3Q897"/>
<feature type="compositionally biased region" description="Polar residues" evidence="7">
    <location>
        <begin position="93"/>
        <end position="104"/>
    </location>
</feature>
<keyword evidence="3 5" id="KW-0371">Homeobox</keyword>
<dbReference type="SUPFAM" id="SSF46689">
    <property type="entry name" value="Homeodomain-like"/>
    <property type="match status" value="1"/>
</dbReference>
<feature type="compositionally biased region" description="Polar residues" evidence="7">
    <location>
        <begin position="253"/>
        <end position="267"/>
    </location>
</feature>
<gene>
    <name evidence="9" type="ORF">TCAP_06324</name>
</gene>
<dbReference type="InterPro" id="IPR017970">
    <property type="entry name" value="Homeobox_CS"/>
</dbReference>
<dbReference type="Gene3D" id="1.10.10.60">
    <property type="entry name" value="Homeodomain-like"/>
    <property type="match status" value="1"/>
</dbReference>
<dbReference type="OrthoDB" id="6159439at2759"/>
<keyword evidence="4 5" id="KW-0539">Nucleus</keyword>
<evidence type="ECO:0000256" key="4">
    <source>
        <dbReference type="ARBA" id="ARBA00023242"/>
    </source>
</evidence>
<feature type="domain" description="Homeobox" evidence="8">
    <location>
        <begin position="126"/>
        <end position="186"/>
    </location>
</feature>
<proteinExistence type="predicted"/>
<name>A0A2K3Q897_9HYPO</name>
<evidence type="ECO:0000256" key="7">
    <source>
        <dbReference type="SAM" id="MobiDB-lite"/>
    </source>
</evidence>
<dbReference type="PROSITE" id="PS50071">
    <property type="entry name" value="HOMEOBOX_2"/>
    <property type="match status" value="1"/>
</dbReference>
<evidence type="ECO:0000256" key="1">
    <source>
        <dbReference type="ARBA" id="ARBA00004123"/>
    </source>
</evidence>
<sequence>ANLEQPLFSAAAGRPIPCSCLHLSRRVRTYCCSFSRTASSSFILHHHLLLLPSRVQACDAYPAVIRHPLLSPAAMANASPTPSLDAPSEQHAADSSPSHHNFFTMSQSLPRLDDTLTSRSALDGEKHPKGKRKRTAAKDKMLLEEAYKSNPKPDKQARLEIVDRVSLNEKEVQIWFQNRRQNDRRKSRPLTPEEIAALRCGGMHNVSSDPVTCRSAIADDDASCPAPDPTGLQPVDRAEVSPSFNHTRCEHPQSFTDAVTPRVGSQESSAQSQPDTTPPQSQEAVAHSFSSSVGYLANRWNLGSSFSTPSTLGRGGHGSPKLDPFPPSSSSPHDANERSQSHVRLSLSLEGKAELVSNQNSPTRAVPPLPSSTLPGLPRMRRGGLQRSHSALPSITLPPISALTSSLPPRLVRGRSRDVHAWESCADSERRDELTAQAMNESNGSAIAAISLLRSSNAILQPSTTKRNGPVSKAQQAHQAKKAKFGRTSSTYARLEDVGAELEKLPRGNLSGKVKVAPLASPTDSDKENWSPDEDGNPHDNLRRRPLPAGPPAKSQNIRRPGRALQENKRTALLGTRANTAPSRSLGASKGAIEIFDDSGKKVPAPRDDEVEKFMRGEVSPSKRGDMDCVAGLLSLSQGAWR</sequence>
<feature type="region of interest" description="Disordered" evidence="7">
    <location>
        <begin position="460"/>
        <end position="488"/>
    </location>
</feature>
<dbReference type="CDD" id="cd00086">
    <property type="entry name" value="homeodomain"/>
    <property type="match status" value="1"/>
</dbReference>
<dbReference type="Pfam" id="PF00046">
    <property type="entry name" value="Homeodomain"/>
    <property type="match status" value="1"/>
</dbReference>
<dbReference type="PANTHER" id="PTHR24323:SF7">
    <property type="entry name" value="HOMEOBOX DOMAIN-CONTAINING PROTEIN"/>
    <property type="match status" value="1"/>
</dbReference>
<feature type="region of interest" description="Disordered" evidence="7">
    <location>
        <begin position="224"/>
        <end position="287"/>
    </location>
</feature>
<dbReference type="InterPro" id="IPR001356">
    <property type="entry name" value="HD"/>
</dbReference>
<feature type="region of interest" description="Disordered" evidence="7">
    <location>
        <begin position="76"/>
        <end position="104"/>
    </location>
</feature>
<feature type="region of interest" description="Disordered" evidence="7">
    <location>
        <begin position="513"/>
        <end position="568"/>
    </location>
</feature>
<feature type="DNA-binding region" description="Homeobox" evidence="5">
    <location>
        <begin position="128"/>
        <end position="187"/>
    </location>
</feature>
<dbReference type="InterPro" id="IPR009057">
    <property type="entry name" value="Homeodomain-like_sf"/>
</dbReference>
<dbReference type="PANTHER" id="PTHR24323">
    <property type="entry name" value="CEH-10 HOMEODOMAIN-CONTAINING HOMOLOG"/>
    <property type="match status" value="1"/>
</dbReference>
<evidence type="ECO:0000256" key="6">
    <source>
        <dbReference type="RuleBase" id="RU000682"/>
    </source>
</evidence>
<comment type="subcellular location">
    <subcellularLocation>
        <location evidence="1 5 6">Nucleus</location>
    </subcellularLocation>
</comment>
<keyword evidence="2 5" id="KW-0238">DNA-binding</keyword>
<evidence type="ECO:0000313" key="9">
    <source>
        <dbReference type="EMBL" id="PNY23714.1"/>
    </source>
</evidence>
<evidence type="ECO:0000256" key="5">
    <source>
        <dbReference type="PROSITE-ProRule" id="PRU00108"/>
    </source>
</evidence>
<dbReference type="Proteomes" id="UP000236621">
    <property type="component" value="Unassembled WGS sequence"/>
</dbReference>
<organism evidence="9 10">
    <name type="scientific">Tolypocladium capitatum</name>
    <dbReference type="NCBI Taxonomy" id="45235"/>
    <lineage>
        <taxon>Eukaryota</taxon>
        <taxon>Fungi</taxon>
        <taxon>Dikarya</taxon>
        <taxon>Ascomycota</taxon>
        <taxon>Pezizomycotina</taxon>
        <taxon>Sordariomycetes</taxon>
        <taxon>Hypocreomycetidae</taxon>
        <taxon>Hypocreales</taxon>
        <taxon>Ophiocordycipitaceae</taxon>
        <taxon>Tolypocladium</taxon>
    </lineage>
</organism>
<feature type="region of interest" description="Disordered" evidence="7">
    <location>
        <begin position="119"/>
        <end position="138"/>
    </location>
</feature>
<comment type="caution">
    <text evidence="9">The sequence shown here is derived from an EMBL/GenBank/DDBJ whole genome shotgun (WGS) entry which is preliminary data.</text>
</comment>
<evidence type="ECO:0000256" key="3">
    <source>
        <dbReference type="ARBA" id="ARBA00023155"/>
    </source>
</evidence>
<dbReference type="PROSITE" id="PS00027">
    <property type="entry name" value="HOMEOBOX_1"/>
    <property type="match status" value="1"/>
</dbReference>
<accession>A0A2K3Q897</accession>
<dbReference type="STRING" id="45235.A0A2K3Q897"/>
<feature type="compositionally biased region" description="Basic and acidic residues" evidence="7">
    <location>
        <begin position="524"/>
        <end position="543"/>
    </location>
</feature>
<protein>
    <submittedName>
        <fullName evidence="9">GS homeobox 2</fullName>
    </submittedName>
</protein>
<reference evidence="9 10" key="1">
    <citation type="submission" date="2017-08" db="EMBL/GenBank/DDBJ databases">
        <title>Harnessing the power of phylogenomics to disentangle the directionality and signatures of interkingdom host jumping in the parasitic fungal genus Tolypocladium.</title>
        <authorList>
            <person name="Quandt C.A."/>
            <person name="Patterson W."/>
            <person name="Spatafora J.W."/>
        </authorList>
    </citation>
    <scope>NUCLEOTIDE SEQUENCE [LARGE SCALE GENOMIC DNA]</scope>
    <source>
        <strain evidence="9 10">CBS 113982</strain>
    </source>
</reference>
<evidence type="ECO:0000259" key="8">
    <source>
        <dbReference type="PROSITE" id="PS50071"/>
    </source>
</evidence>
<feature type="region of interest" description="Disordered" evidence="7">
    <location>
        <begin position="308"/>
        <end position="344"/>
    </location>
</feature>
<dbReference type="SMART" id="SM00389">
    <property type="entry name" value="HOX"/>
    <property type="match status" value="1"/>
</dbReference>
<dbReference type="InterPro" id="IPR051775">
    <property type="entry name" value="Homeobox_domain"/>
</dbReference>
<evidence type="ECO:0000256" key="2">
    <source>
        <dbReference type="ARBA" id="ARBA00023125"/>
    </source>
</evidence>
<feature type="region of interest" description="Disordered" evidence="7">
    <location>
        <begin position="356"/>
        <end position="377"/>
    </location>
</feature>